<evidence type="ECO:0000256" key="1">
    <source>
        <dbReference type="SAM" id="MobiDB-lite"/>
    </source>
</evidence>
<name>A0A6J4UKR5_9BACT</name>
<gene>
    <name evidence="2" type="ORF">AVDCRST_MAG19-1002</name>
</gene>
<dbReference type="AlphaFoldDB" id="A0A6J4UKR5"/>
<proteinExistence type="predicted"/>
<feature type="compositionally biased region" description="Basic and acidic residues" evidence="1">
    <location>
        <begin position="15"/>
        <end position="24"/>
    </location>
</feature>
<organism evidence="2">
    <name type="scientific">uncultured Thermomicrobiales bacterium</name>
    <dbReference type="NCBI Taxonomy" id="1645740"/>
    <lineage>
        <taxon>Bacteria</taxon>
        <taxon>Pseudomonadati</taxon>
        <taxon>Thermomicrobiota</taxon>
        <taxon>Thermomicrobia</taxon>
        <taxon>Thermomicrobiales</taxon>
        <taxon>environmental samples</taxon>
    </lineage>
</organism>
<sequence>MPRHAAVAEGAIGRGRNEADDNHGSPRWSLSDLHAPGSPARNEGR</sequence>
<dbReference type="EMBL" id="CADCWL010000041">
    <property type="protein sequence ID" value="CAA9553314.1"/>
    <property type="molecule type" value="Genomic_DNA"/>
</dbReference>
<protein>
    <submittedName>
        <fullName evidence="2">Uncharacterized protein</fullName>
    </submittedName>
</protein>
<evidence type="ECO:0000313" key="2">
    <source>
        <dbReference type="EMBL" id="CAA9553314.1"/>
    </source>
</evidence>
<feature type="region of interest" description="Disordered" evidence="1">
    <location>
        <begin position="1"/>
        <end position="45"/>
    </location>
</feature>
<accession>A0A6J4UKR5</accession>
<reference evidence="2" key="1">
    <citation type="submission" date="2020-02" db="EMBL/GenBank/DDBJ databases">
        <authorList>
            <person name="Meier V. D."/>
        </authorList>
    </citation>
    <scope>NUCLEOTIDE SEQUENCE</scope>
    <source>
        <strain evidence="2">AVDCRST_MAG19</strain>
    </source>
</reference>